<dbReference type="FunFam" id="1.50.10.150:FF:000004">
    <property type="entry name" value="Malic acid transporter"/>
    <property type="match status" value="1"/>
</dbReference>
<dbReference type="RefSeq" id="XP_033379782.1">
    <property type="nucleotide sequence ID" value="XM_033525366.1"/>
</dbReference>
<gene>
    <name evidence="11" type="ORF">BU24DRAFT_397968</name>
</gene>
<dbReference type="AlphaFoldDB" id="A0A6A5XEU9"/>
<feature type="transmembrane region" description="Helical" evidence="10">
    <location>
        <begin position="323"/>
        <end position="347"/>
    </location>
</feature>
<keyword evidence="4" id="KW-1003">Cell membrane</keyword>
<organism evidence="11 12">
    <name type="scientific">Aaosphaeria arxii CBS 175.79</name>
    <dbReference type="NCBI Taxonomy" id="1450172"/>
    <lineage>
        <taxon>Eukaryota</taxon>
        <taxon>Fungi</taxon>
        <taxon>Dikarya</taxon>
        <taxon>Ascomycota</taxon>
        <taxon>Pezizomycotina</taxon>
        <taxon>Dothideomycetes</taxon>
        <taxon>Pleosporomycetidae</taxon>
        <taxon>Pleosporales</taxon>
        <taxon>Pleosporales incertae sedis</taxon>
        <taxon>Aaosphaeria</taxon>
    </lineage>
</organism>
<evidence type="ECO:0000256" key="5">
    <source>
        <dbReference type="ARBA" id="ARBA00022692"/>
    </source>
</evidence>
<dbReference type="InterPro" id="IPR051629">
    <property type="entry name" value="Sulfite_efflux_TDT"/>
</dbReference>
<evidence type="ECO:0000313" key="12">
    <source>
        <dbReference type="Proteomes" id="UP000799778"/>
    </source>
</evidence>
<dbReference type="GeneID" id="54282763"/>
<keyword evidence="7 10" id="KW-0472">Membrane</keyword>
<feature type="transmembrane region" description="Helical" evidence="10">
    <location>
        <begin position="359"/>
        <end position="378"/>
    </location>
</feature>
<dbReference type="CDD" id="cd09318">
    <property type="entry name" value="TDT_SSU1"/>
    <property type="match status" value="1"/>
</dbReference>
<dbReference type="Proteomes" id="UP000799778">
    <property type="component" value="Unassembled WGS sequence"/>
</dbReference>
<name>A0A6A5XEU9_9PLEO</name>
<keyword evidence="3" id="KW-0813">Transport</keyword>
<protein>
    <recommendedName>
        <fullName evidence="9">Sulfite efflux pump SSU1</fullName>
    </recommendedName>
</protein>
<dbReference type="InterPro" id="IPR038665">
    <property type="entry name" value="Voltage-dep_anion_channel_sf"/>
</dbReference>
<comment type="subcellular location">
    <subcellularLocation>
        <location evidence="1">Cell membrane</location>
        <topology evidence="1">Multi-pass membrane protein</topology>
    </subcellularLocation>
</comment>
<feature type="transmembrane region" description="Helical" evidence="10">
    <location>
        <begin position="104"/>
        <end position="126"/>
    </location>
</feature>
<dbReference type="Gene3D" id="1.50.10.150">
    <property type="entry name" value="Voltage-dependent anion channel"/>
    <property type="match status" value="1"/>
</dbReference>
<feature type="transmembrane region" description="Helical" evidence="10">
    <location>
        <begin position="390"/>
        <end position="410"/>
    </location>
</feature>
<dbReference type="InterPro" id="IPR004695">
    <property type="entry name" value="SLAC1/Mae1/Ssu1/TehA"/>
</dbReference>
<accession>A0A6A5XEU9</accession>
<comment type="function">
    <text evidence="8">Sulphite efflux pump required for the secretion of sulphite as a reducing agent. In the presence of sulphite, cystine in keratin is directly cleaved to cysteine and S-sulphocysteine, and thereby, reduced proteins become accessible to hydrolysis by a variety of secreted endo- and exoproteases. Excretion of sulphite mediated by an efflux pump also represents a detoxification pathway for dermatophytes during infection of the epidermal stratum corneum, hair and nails, which are rich in cysteine.</text>
</comment>
<comment type="similarity">
    <text evidence="2">Belongs to the tellurite-resistance/dicarboxylate transporter (TDT) family.</text>
</comment>
<dbReference type="PANTHER" id="PTHR31686">
    <property type="match status" value="1"/>
</dbReference>
<evidence type="ECO:0000256" key="1">
    <source>
        <dbReference type="ARBA" id="ARBA00004651"/>
    </source>
</evidence>
<feature type="transmembrane region" description="Helical" evidence="10">
    <location>
        <begin position="70"/>
        <end position="92"/>
    </location>
</feature>
<evidence type="ECO:0000256" key="7">
    <source>
        <dbReference type="ARBA" id="ARBA00023136"/>
    </source>
</evidence>
<evidence type="ECO:0000256" key="8">
    <source>
        <dbReference type="ARBA" id="ARBA00056100"/>
    </source>
</evidence>
<dbReference type="OrthoDB" id="1099at2759"/>
<evidence type="ECO:0000256" key="4">
    <source>
        <dbReference type="ARBA" id="ARBA00022475"/>
    </source>
</evidence>
<feature type="transmembrane region" description="Helical" evidence="10">
    <location>
        <begin position="146"/>
        <end position="171"/>
    </location>
</feature>
<evidence type="ECO:0000256" key="2">
    <source>
        <dbReference type="ARBA" id="ARBA00008566"/>
    </source>
</evidence>
<evidence type="ECO:0000313" key="11">
    <source>
        <dbReference type="EMBL" id="KAF2011443.1"/>
    </source>
</evidence>
<reference evidence="11" key="1">
    <citation type="journal article" date="2020" name="Stud. Mycol.">
        <title>101 Dothideomycetes genomes: a test case for predicting lifestyles and emergence of pathogens.</title>
        <authorList>
            <person name="Haridas S."/>
            <person name="Albert R."/>
            <person name="Binder M."/>
            <person name="Bloem J."/>
            <person name="Labutti K."/>
            <person name="Salamov A."/>
            <person name="Andreopoulos B."/>
            <person name="Baker S."/>
            <person name="Barry K."/>
            <person name="Bills G."/>
            <person name="Bluhm B."/>
            <person name="Cannon C."/>
            <person name="Castanera R."/>
            <person name="Culley D."/>
            <person name="Daum C."/>
            <person name="Ezra D."/>
            <person name="Gonzalez J."/>
            <person name="Henrissat B."/>
            <person name="Kuo A."/>
            <person name="Liang C."/>
            <person name="Lipzen A."/>
            <person name="Lutzoni F."/>
            <person name="Magnuson J."/>
            <person name="Mondo S."/>
            <person name="Nolan M."/>
            <person name="Ohm R."/>
            <person name="Pangilinan J."/>
            <person name="Park H.-J."/>
            <person name="Ramirez L."/>
            <person name="Alfaro M."/>
            <person name="Sun H."/>
            <person name="Tritt A."/>
            <person name="Yoshinaga Y."/>
            <person name="Zwiers L.-H."/>
            <person name="Turgeon B."/>
            <person name="Goodwin S."/>
            <person name="Spatafora J."/>
            <person name="Crous P."/>
            <person name="Grigoriev I."/>
        </authorList>
    </citation>
    <scope>NUCLEOTIDE SEQUENCE</scope>
    <source>
        <strain evidence="11">CBS 175.79</strain>
    </source>
</reference>
<keyword evidence="12" id="KW-1185">Reference proteome</keyword>
<keyword evidence="6 10" id="KW-1133">Transmembrane helix</keyword>
<dbReference type="PANTHER" id="PTHR31686:SF1">
    <property type="entry name" value="SULFITE EFFLUX PUMP SSU1"/>
    <property type="match status" value="1"/>
</dbReference>
<evidence type="ECO:0000256" key="10">
    <source>
        <dbReference type="SAM" id="Phobius"/>
    </source>
</evidence>
<feature type="transmembrane region" description="Helical" evidence="10">
    <location>
        <begin position="281"/>
        <end position="303"/>
    </location>
</feature>
<evidence type="ECO:0000256" key="3">
    <source>
        <dbReference type="ARBA" id="ARBA00022448"/>
    </source>
</evidence>
<keyword evidence="5 10" id="KW-0812">Transmembrane</keyword>
<evidence type="ECO:0000256" key="6">
    <source>
        <dbReference type="ARBA" id="ARBA00022989"/>
    </source>
</evidence>
<feature type="transmembrane region" description="Helical" evidence="10">
    <location>
        <begin position="213"/>
        <end position="236"/>
    </location>
</feature>
<feature type="transmembrane region" description="Helical" evidence="10">
    <location>
        <begin position="177"/>
        <end position="201"/>
    </location>
</feature>
<dbReference type="EMBL" id="ML978074">
    <property type="protein sequence ID" value="KAF2011443.1"/>
    <property type="molecule type" value="Genomic_DNA"/>
</dbReference>
<proteinExistence type="inferred from homology"/>
<feature type="transmembrane region" description="Helical" evidence="10">
    <location>
        <begin position="242"/>
        <end position="269"/>
    </location>
</feature>
<sequence>MATVCATQTTQRRRQSMAPVNDAPIEMSNMTPCQIAAAARDGNCLNPNPPSLPDWMIKGRRGWRRIVQNFIPSWFAVTMGTGIVSILLYTLSTMYTRFETPLRILSIVWFFANIVLFTTFLVISVLRHVLYPATWTLMIQHPVQSLFLGTIPMGFATIVNMFTLVCVPYLGGASAQIAWAMWWIDVVASVACCFGLPFQMMTKHQTKHETMTAAWLLPVVAPIVAAASGAVVASVLPDPQHALWTIITSYVLWGTGVPLAFVVIVIYFHRLAVYKLPPQEVIVSVFLPLGPMGQGSYGLMALGKEAMRVFPLTNTLHPMAGDFLFVMGFAAGLVMWGFGLVWLFFATASISRSKFPFNMGWWGFTFPLGVFAMSTLHIGEILPSEFFRGLGTTFAVCVFLLWVLVASGTIRNVIYGNLFAAPCLKEVEKLSKPPQNQGA</sequence>
<dbReference type="GO" id="GO:0000319">
    <property type="term" value="F:sulfite transmembrane transporter activity"/>
    <property type="evidence" value="ECO:0007669"/>
    <property type="project" value="TreeGrafter"/>
</dbReference>
<dbReference type="Pfam" id="PF03595">
    <property type="entry name" value="SLAC1"/>
    <property type="match status" value="1"/>
</dbReference>
<evidence type="ECO:0000256" key="9">
    <source>
        <dbReference type="ARBA" id="ARBA00072906"/>
    </source>
</evidence>
<dbReference type="GO" id="GO:0005886">
    <property type="term" value="C:plasma membrane"/>
    <property type="evidence" value="ECO:0007669"/>
    <property type="project" value="UniProtKB-SubCell"/>
</dbReference>